<comment type="caution">
    <text evidence="2">The sequence shown here is derived from an EMBL/GenBank/DDBJ whole genome shotgun (WGS) entry which is preliminary data.</text>
</comment>
<organism evidence="2">
    <name type="scientific">bioreactor metagenome</name>
    <dbReference type="NCBI Taxonomy" id="1076179"/>
    <lineage>
        <taxon>unclassified sequences</taxon>
        <taxon>metagenomes</taxon>
        <taxon>ecological metagenomes</taxon>
    </lineage>
</organism>
<dbReference type="SUPFAM" id="SSF47226">
    <property type="entry name" value="Histidine-containing phosphotransfer domain, HPT domain"/>
    <property type="match status" value="1"/>
</dbReference>
<feature type="domain" description="HPt" evidence="1">
    <location>
        <begin position="1"/>
        <end position="63"/>
    </location>
</feature>
<sequence>MVEARRLAHTLKGVSGNLSAKDISTISEQLEKALFTTPLKDCEPLLDQLDSALNSVITTVESAQVEPEEHTLEQESTLAEDFEPILREAAQLVWTDDIEAGNTTTKMKQAFGRRFSEEVKEIERSIDGFDFEAAKGPIRKIASELCIGLDGIDND</sequence>
<evidence type="ECO:0000313" key="2">
    <source>
        <dbReference type="EMBL" id="MPN51389.1"/>
    </source>
</evidence>
<proteinExistence type="predicted"/>
<dbReference type="Pfam" id="PF01627">
    <property type="entry name" value="Hpt"/>
    <property type="match status" value="1"/>
</dbReference>
<reference evidence="2" key="1">
    <citation type="submission" date="2019-08" db="EMBL/GenBank/DDBJ databases">
        <authorList>
            <person name="Kucharzyk K."/>
            <person name="Murdoch R.W."/>
            <person name="Higgins S."/>
            <person name="Loffler F."/>
        </authorList>
    </citation>
    <scope>NUCLEOTIDE SEQUENCE</scope>
</reference>
<dbReference type="CDD" id="cd00088">
    <property type="entry name" value="HPT"/>
    <property type="match status" value="1"/>
</dbReference>
<dbReference type="EMBL" id="VSSQ01116458">
    <property type="protein sequence ID" value="MPN51389.1"/>
    <property type="molecule type" value="Genomic_DNA"/>
</dbReference>
<dbReference type="InterPro" id="IPR036641">
    <property type="entry name" value="HPT_dom_sf"/>
</dbReference>
<gene>
    <name evidence="2" type="ORF">SDC9_199034</name>
</gene>
<evidence type="ECO:0000259" key="1">
    <source>
        <dbReference type="PROSITE" id="PS50894"/>
    </source>
</evidence>
<dbReference type="GO" id="GO:0000160">
    <property type="term" value="P:phosphorelay signal transduction system"/>
    <property type="evidence" value="ECO:0007669"/>
    <property type="project" value="InterPro"/>
</dbReference>
<dbReference type="PROSITE" id="PS50894">
    <property type="entry name" value="HPT"/>
    <property type="match status" value="1"/>
</dbReference>
<accession>A0A645ILQ0</accession>
<dbReference type="InterPro" id="IPR008207">
    <property type="entry name" value="Sig_transdc_His_kin_Hpt_dom"/>
</dbReference>
<dbReference type="AlphaFoldDB" id="A0A645ILQ0"/>
<dbReference type="Gene3D" id="1.20.120.160">
    <property type="entry name" value="HPT domain"/>
    <property type="match status" value="1"/>
</dbReference>
<protein>
    <recommendedName>
        <fullName evidence="1">HPt domain-containing protein</fullName>
    </recommendedName>
</protein>
<name>A0A645ILQ0_9ZZZZ</name>